<dbReference type="Proteomes" id="UP000028828">
    <property type="component" value="Unassembled WGS sequence"/>
</dbReference>
<dbReference type="Gene3D" id="2.80.10.50">
    <property type="match status" value="1"/>
</dbReference>
<protein>
    <submittedName>
        <fullName evidence="3">LCCL domain-containing protein</fullName>
    </submittedName>
</protein>
<dbReference type="Gene3D" id="2.60.120.260">
    <property type="entry name" value="Galactose-binding domain-like"/>
    <property type="match status" value="1"/>
</dbReference>
<organism evidence="3 4">
    <name type="scientific">Toxoplasma gondii p89</name>
    <dbReference type="NCBI Taxonomy" id="943119"/>
    <lineage>
        <taxon>Eukaryota</taxon>
        <taxon>Sar</taxon>
        <taxon>Alveolata</taxon>
        <taxon>Apicomplexa</taxon>
        <taxon>Conoidasida</taxon>
        <taxon>Coccidia</taxon>
        <taxon>Eucoccidiorida</taxon>
        <taxon>Eimeriorina</taxon>
        <taxon>Sarcocystidae</taxon>
        <taxon>Toxoplasma</taxon>
    </lineage>
</organism>
<evidence type="ECO:0000256" key="1">
    <source>
        <dbReference type="SAM" id="SignalP"/>
    </source>
</evidence>
<sequence>MEWRIPRAVEIGFLLCISFAVTNCCALEHEEAADAIEKTYIRIATAEASSVYPSVGPNGMREYSPDKALTKGSGYWSSEGNHKNEVVSWTGILTNRRTFNGININWAYAPGKVSIAVSFDGKEPFHEVVPFQDVNGPSAAFEQQVTFPHPIRLKAVRILMKNARYEYFGINLVQLVGAGNPMLRIHGGITSPHQDMCLQVDEHDDIVLDGCLASLTAMDGRALWKYNELGQLYNPIKNKCMALKDNIDLDGGAVVAQDCEQSYKYNDGRSIWQVGDTDLLPLRMLKSMRQGTTTK</sequence>
<dbReference type="OrthoDB" id="414826at2759"/>
<dbReference type="Pfam" id="PF00754">
    <property type="entry name" value="F5_F8_type_C"/>
    <property type="match status" value="1"/>
</dbReference>
<dbReference type="EMBL" id="AEYI02001735">
    <property type="protein sequence ID" value="KFG33735.1"/>
    <property type="molecule type" value="Genomic_DNA"/>
</dbReference>
<name>A0A086JNL7_TOXGO</name>
<dbReference type="InterPro" id="IPR000421">
    <property type="entry name" value="FA58C"/>
</dbReference>
<gene>
    <name evidence="3" type="ORF">TGP89_205662</name>
</gene>
<comment type="caution">
    <text evidence="3">The sequence shown here is derived from an EMBL/GenBank/DDBJ whole genome shotgun (WGS) entry which is preliminary data.</text>
</comment>
<proteinExistence type="predicted"/>
<dbReference type="PROSITE" id="PS50231">
    <property type="entry name" value="RICIN_B_LECTIN"/>
    <property type="match status" value="1"/>
</dbReference>
<evidence type="ECO:0000313" key="4">
    <source>
        <dbReference type="Proteomes" id="UP000028828"/>
    </source>
</evidence>
<keyword evidence="1" id="KW-0732">Signal</keyword>
<evidence type="ECO:0000313" key="3">
    <source>
        <dbReference type="EMBL" id="KFG33735.1"/>
    </source>
</evidence>
<feature type="signal peptide" evidence="1">
    <location>
        <begin position="1"/>
        <end position="26"/>
    </location>
</feature>
<dbReference type="SUPFAM" id="SSF50370">
    <property type="entry name" value="Ricin B-like lectins"/>
    <property type="match status" value="1"/>
</dbReference>
<feature type="domain" description="F5/8 type C" evidence="2">
    <location>
        <begin position="61"/>
        <end position="162"/>
    </location>
</feature>
<reference evidence="3 4" key="1">
    <citation type="submission" date="2014-03" db="EMBL/GenBank/DDBJ databases">
        <authorList>
            <person name="Sibley D."/>
            <person name="Venepally P."/>
            <person name="Karamycheva S."/>
            <person name="Hadjithomas M."/>
            <person name="Khan A."/>
            <person name="Brunk B."/>
            <person name="Roos D."/>
            <person name="Caler E."/>
            <person name="Lorenzi H."/>
        </authorList>
    </citation>
    <scope>NUCLEOTIDE SEQUENCE [LARGE SCALE GENOMIC DNA]</scope>
    <source>
        <strain evidence="4">p89</strain>
    </source>
</reference>
<feature type="chain" id="PRO_5001808360" evidence="1">
    <location>
        <begin position="27"/>
        <end position="295"/>
    </location>
</feature>
<evidence type="ECO:0000259" key="2">
    <source>
        <dbReference type="Pfam" id="PF00754"/>
    </source>
</evidence>
<accession>A0A086JNL7</accession>
<dbReference type="InterPro" id="IPR035992">
    <property type="entry name" value="Ricin_B-like_lectins"/>
</dbReference>
<dbReference type="AlphaFoldDB" id="A0A086JNL7"/>
<dbReference type="VEuPathDB" id="ToxoDB:TGP89_205662"/>